<feature type="signal peptide" evidence="7">
    <location>
        <begin position="1"/>
        <end position="30"/>
    </location>
</feature>
<name>A0AB34IAY2_PRYPA</name>
<keyword evidence="5" id="KW-0675">Receptor</keyword>
<evidence type="ECO:0000256" key="5">
    <source>
        <dbReference type="ARBA" id="ARBA00023170"/>
    </source>
</evidence>
<dbReference type="PANTHER" id="PTHR30483">
    <property type="entry name" value="LEUCINE-SPECIFIC-BINDING PROTEIN"/>
    <property type="match status" value="1"/>
</dbReference>
<keyword evidence="2" id="KW-0812">Transmembrane</keyword>
<dbReference type="InterPro" id="IPR000337">
    <property type="entry name" value="GPCR_3"/>
</dbReference>
<dbReference type="InterPro" id="IPR001828">
    <property type="entry name" value="ANF_lig-bd_rcpt"/>
</dbReference>
<dbReference type="GO" id="GO:0004930">
    <property type="term" value="F:G protein-coupled receptor activity"/>
    <property type="evidence" value="ECO:0007669"/>
    <property type="project" value="InterPro"/>
</dbReference>
<gene>
    <name evidence="9" type="ORF">AB1Y20_016738</name>
    <name evidence="10" type="ORF">AB1Y20_016744</name>
</gene>
<evidence type="ECO:0000256" key="6">
    <source>
        <dbReference type="ARBA" id="ARBA00023180"/>
    </source>
</evidence>
<keyword evidence="6" id="KW-0325">Glycoprotein</keyword>
<evidence type="ECO:0000256" key="3">
    <source>
        <dbReference type="ARBA" id="ARBA00022989"/>
    </source>
</evidence>
<dbReference type="GO" id="GO:0016020">
    <property type="term" value="C:membrane"/>
    <property type="evidence" value="ECO:0007669"/>
    <property type="project" value="UniProtKB-SubCell"/>
</dbReference>
<evidence type="ECO:0000256" key="1">
    <source>
        <dbReference type="ARBA" id="ARBA00004141"/>
    </source>
</evidence>
<evidence type="ECO:0000256" key="4">
    <source>
        <dbReference type="ARBA" id="ARBA00023136"/>
    </source>
</evidence>
<dbReference type="EMBL" id="JBGBPQ010000032">
    <property type="protein sequence ID" value="KAL1495369.1"/>
    <property type="molecule type" value="Genomic_DNA"/>
</dbReference>
<dbReference type="Pfam" id="PF01094">
    <property type="entry name" value="ANF_receptor"/>
    <property type="match status" value="1"/>
</dbReference>
<keyword evidence="7" id="KW-0732">Signal</keyword>
<organism evidence="10 11">
    <name type="scientific">Prymnesium parvum</name>
    <name type="common">Toxic golden alga</name>
    <dbReference type="NCBI Taxonomy" id="97485"/>
    <lineage>
        <taxon>Eukaryota</taxon>
        <taxon>Haptista</taxon>
        <taxon>Haptophyta</taxon>
        <taxon>Prymnesiophyceae</taxon>
        <taxon>Prymnesiales</taxon>
        <taxon>Prymnesiaceae</taxon>
        <taxon>Prymnesium</taxon>
    </lineage>
</organism>
<comment type="caution">
    <text evidence="10">The sequence shown here is derived from an EMBL/GenBank/DDBJ whole genome shotgun (WGS) entry which is preliminary data.</text>
</comment>
<evidence type="ECO:0000259" key="8">
    <source>
        <dbReference type="Pfam" id="PF01094"/>
    </source>
</evidence>
<proteinExistence type="predicted"/>
<comment type="subcellular location">
    <subcellularLocation>
        <location evidence="1">Membrane</location>
        <topology evidence="1">Multi-pass membrane protein</topology>
    </subcellularLocation>
</comment>
<dbReference type="Proteomes" id="UP001515480">
    <property type="component" value="Unassembled WGS sequence"/>
</dbReference>
<protein>
    <recommendedName>
        <fullName evidence="8">Receptor ligand binding region domain-containing protein</fullName>
    </recommendedName>
</protein>
<evidence type="ECO:0000256" key="7">
    <source>
        <dbReference type="SAM" id="SignalP"/>
    </source>
</evidence>
<evidence type="ECO:0000313" key="10">
    <source>
        <dbReference type="EMBL" id="KAL1495375.1"/>
    </source>
</evidence>
<dbReference type="AlphaFoldDB" id="A0AB34IAY2"/>
<dbReference type="SUPFAM" id="SSF53822">
    <property type="entry name" value="Periplasmic binding protein-like I"/>
    <property type="match status" value="1"/>
</dbReference>
<sequence>MTSWRALGAHSKKYAFIAATVLLLTAGCNGEHLSKAVERGQRRLQDQPRTIRLGLLLPMFGTEASGFSRFSWSPRAGVYQALREINNKTDGVEDHLLPNTQLLYAYRDSKCDSSVALQGALHLTQDVFGGAGVDVIIGAGCSDASVTAAQVAASVGVPMISPTSTSPVLSRGRAYPYFIRTAPSDSFTAEAMVVALTQLWNFSSVALVHSSDAYGTGMADVFLAAASARSLTVRTRQTFIKDAAHFSLQHRGLIEAESRIIVIVCPTSDGSRFIRTAFEAGIGGEGYLWLSGDTMAESGLWESDAVLATDLSLRERLLRGFFTLSANGQPDGTAKYDSYLARRQQLPSTTGDGVTCNLETDDDGTLLWAQDHDANASTPLACDGYDASTINLYDPKHSASTRCSQSPMLCTT</sequence>
<dbReference type="EMBL" id="JBGBPQ010000032">
    <property type="protein sequence ID" value="KAL1495375.1"/>
    <property type="molecule type" value="Genomic_DNA"/>
</dbReference>
<evidence type="ECO:0000313" key="11">
    <source>
        <dbReference type="Proteomes" id="UP001515480"/>
    </source>
</evidence>
<keyword evidence="11" id="KW-1185">Reference proteome</keyword>
<feature type="domain" description="Receptor ligand binding region" evidence="8">
    <location>
        <begin position="79"/>
        <end position="340"/>
    </location>
</feature>
<dbReference type="InterPro" id="IPR051010">
    <property type="entry name" value="BCAA_transport"/>
</dbReference>
<dbReference type="PANTHER" id="PTHR30483:SF6">
    <property type="entry name" value="PERIPLASMIC BINDING PROTEIN OF ABC TRANSPORTER FOR NATURAL AMINO ACIDS"/>
    <property type="match status" value="1"/>
</dbReference>
<keyword evidence="3" id="KW-1133">Transmembrane helix</keyword>
<evidence type="ECO:0000256" key="2">
    <source>
        <dbReference type="ARBA" id="ARBA00022692"/>
    </source>
</evidence>
<dbReference type="PRINTS" id="PR00248">
    <property type="entry name" value="GPCRMGR"/>
</dbReference>
<dbReference type="InterPro" id="IPR028082">
    <property type="entry name" value="Peripla_BP_I"/>
</dbReference>
<keyword evidence="4" id="KW-0472">Membrane</keyword>
<feature type="chain" id="PRO_5044172765" description="Receptor ligand binding region domain-containing protein" evidence="7">
    <location>
        <begin position="31"/>
        <end position="412"/>
    </location>
</feature>
<dbReference type="PROSITE" id="PS51257">
    <property type="entry name" value="PROKAR_LIPOPROTEIN"/>
    <property type="match status" value="1"/>
</dbReference>
<dbReference type="Gene3D" id="3.40.50.2300">
    <property type="match status" value="2"/>
</dbReference>
<reference evidence="10 11" key="1">
    <citation type="journal article" date="2024" name="Science">
        <title>Giant polyketide synthase enzymes in the biosynthesis of giant marine polyether toxins.</title>
        <authorList>
            <person name="Fallon T.R."/>
            <person name="Shende V.V."/>
            <person name="Wierzbicki I.H."/>
            <person name="Pendleton A.L."/>
            <person name="Watervoot N.F."/>
            <person name="Auber R.P."/>
            <person name="Gonzalez D.J."/>
            <person name="Wisecaver J.H."/>
            <person name="Moore B.S."/>
        </authorList>
    </citation>
    <scope>NUCLEOTIDE SEQUENCE [LARGE SCALE GENOMIC DNA]</scope>
    <source>
        <strain evidence="10 11">12B1</strain>
    </source>
</reference>
<accession>A0AB34IAY2</accession>
<evidence type="ECO:0000313" key="9">
    <source>
        <dbReference type="EMBL" id="KAL1495369.1"/>
    </source>
</evidence>